<dbReference type="SUPFAM" id="SSF50630">
    <property type="entry name" value="Acid proteases"/>
    <property type="match status" value="1"/>
</dbReference>
<protein>
    <submittedName>
        <fullName evidence="11">Peptidase A1 domain-containing protein</fullName>
    </submittedName>
</protein>
<dbReference type="PROSITE" id="PS00141">
    <property type="entry name" value="ASP_PROTEASE"/>
    <property type="match status" value="2"/>
</dbReference>
<dbReference type="InterPro" id="IPR001969">
    <property type="entry name" value="Aspartic_peptidase_AS"/>
</dbReference>
<dbReference type="InterPro" id="IPR033121">
    <property type="entry name" value="PEPTIDASE_A1"/>
</dbReference>
<dbReference type="GO" id="GO:0004190">
    <property type="term" value="F:aspartic-type endopeptidase activity"/>
    <property type="evidence" value="ECO:0007669"/>
    <property type="project" value="UniProtKB-KW"/>
</dbReference>
<dbReference type="InterPro" id="IPR021109">
    <property type="entry name" value="Peptidase_aspartic_dom_sf"/>
</dbReference>
<dbReference type="PRINTS" id="PR00792">
    <property type="entry name" value="PEPSIN"/>
</dbReference>
<reference evidence="11" key="1">
    <citation type="submission" date="2017-02" db="UniProtKB">
        <authorList>
            <consortium name="WormBaseParasite"/>
        </authorList>
    </citation>
    <scope>IDENTIFICATION</scope>
</reference>
<keyword evidence="4 9" id="KW-0378">Hydrolase</keyword>
<evidence type="ECO:0000259" key="10">
    <source>
        <dbReference type="PROSITE" id="PS51767"/>
    </source>
</evidence>
<evidence type="ECO:0000256" key="1">
    <source>
        <dbReference type="ARBA" id="ARBA00007447"/>
    </source>
</evidence>
<feature type="disulfide bond" evidence="8">
    <location>
        <begin position="301"/>
        <end position="335"/>
    </location>
</feature>
<sequence>LNRFPLRRKRDIRVLRSTDYKTKVIAEYVRQKYSHCKAEKTELSKGFSITLSNYGDTQYAGPITIGTPPQKFQVLFDTGSSNLWVPCSDCSIFDSACQNHAQFSCFFSFTCMPSFKHFHIDYGNGSVGGHVVHDRVCFGDKPTPGYCTNPFQGFACATHEPGDTFTDAPFDGVLGMAWDSISVNSIAQPMHQIFRKESCKQKLFAFWLNMNEDSEYGGELTLCGIDETRYKGDLTWVPLIAETYWQIRMDEARVGNQAISGSVAGVVDTGTSLIVGPTESVNKIIKALGATQDDDQIMVDCDRTGSLPNITFVLAGKQFKLTPYDYLFQFEDGSCVLGIQSGDVPPPMGPFWVLGDVFLGKYYSVFDHQNRRVGFATAV</sequence>
<dbReference type="GO" id="GO:0005764">
    <property type="term" value="C:lysosome"/>
    <property type="evidence" value="ECO:0007669"/>
    <property type="project" value="TreeGrafter"/>
</dbReference>
<dbReference type="WBParaSite" id="ASIM_0001751801-mRNA-1">
    <property type="protein sequence ID" value="ASIM_0001751801-mRNA-1"/>
    <property type="gene ID" value="ASIM_0001751801"/>
</dbReference>
<evidence type="ECO:0000256" key="4">
    <source>
        <dbReference type="ARBA" id="ARBA00022801"/>
    </source>
</evidence>
<evidence type="ECO:0000256" key="7">
    <source>
        <dbReference type="PIRSR" id="PIRSR601461-1"/>
    </source>
</evidence>
<evidence type="ECO:0000256" key="8">
    <source>
        <dbReference type="PIRSR" id="PIRSR601461-2"/>
    </source>
</evidence>
<name>A0A0M3K976_ANISI</name>
<dbReference type="Pfam" id="PF00026">
    <property type="entry name" value="Asp"/>
    <property type="match status" value="1"/>
</dbReference>
<comment type="similarity">
    <text evidence="1 9">Belongs to the peptidase A1 family.</text>
</comment>
<dbReference type="InterPro" id="IPR001461">
    <property type="entry name" value="Aspartic_peptidase_A1"/>
</dbReference>
<dbReference type="PROSITE" id="PS51767">
    <property type="entry name" value="PEPTIDASE_A1"/>
    <property type="match status" value="1"/>
</dbReference>
<feature type="domain" description="Peptidase A1" evidence="10">
    <location>
        <begin position="59"/>
        <end position="376"/>
    </location>
</feature>
<dbReference type="AlphaFoldDB" id="A0A0M3K976"/>
<dbReference type="Gene3D" id="2.40.70.10">
    <property type="entry name" value="Acid Proteases"/>
    <property type="match status" value="2"/>
</dbReference>
<dbReference type="PANTHER" id="PTHR47966">
    <property type="entry name" value="BETA-SITE APP-CLEAVING ENZYME, ISOFORM A-RELATED"/>
    <property type="match status" value="1"/>
</dbReference>
<organism evidence="11">
    <name type="scientific">Anisakis simplex</name>
    <name type="common">Herring worm</name>
    <dbReference type="NCBI Taxonomy" id="6269"/>
    <lineage>
        <taxon>Eukaryota</taxon>
        <taxon>Metazoa</taxon>
        <taxon>Ecdysozoa</taxon>
        <taxon>Nematoda</taxon>
        <taxon>Chromadorea</taxon>
        <taxon>Rhabditida</taxon>
        <taxon>Spirurina</taxon>
        <taxon>Ascaridomorpha</taxon>
        <taxon>Ascaridoidea</taxon>
        <taxon>Anisakidae</taxon>
        <taxon>Anisakis</taxon>
        <taxon>Anisakis simplex complex</taxon>
    </lineage>
</organism>
<feature type="active site" evidence="7">
    <location>
        <position position="268"/>
    </location>
</feature>
<dbReference type="FunFam" id="2.40.70.10:FF:000002">
    <property type="entry name" value="Vacuolar aspartic proteinase"/>
    <property type="match status" value="1"/>
</dbReference>
<dbReference type="PANTHER" id="PTHR47966:SF40">
    <property type="entry name" value="ASPARTIC PROTEASE 3"/>
    <property type="match status" value="1"/>
</dbReference>
<keyword evidence="3 9" id="KW-0064">Aspartyl protease</keyword>
<feature type="disulfide bond" evidence="8">
    <location>
        <begin position="90"/>
        <end position="97"/>
    </location>
</feature>
<evidence type="ECO:0000256" key="9">
    <source>
        <dbReference type="RuleBase" id="RU000454"/>
    </source>
</evidence>
<dbReference type="FunFam" id="2.40.70.10:FF:000008">
    <property type="entry name" value="Cathepsin D"/>
    <property type="match status" value="1"/>
</dbReference>
<evidence type="ECO:0000256" key="2">
    <source>
        <dbReference type="ARBA" id="ARBA00022670"/>
    </source>
</evidence>
<keyword evidence="2 9" id="KW-0645">Protease</keyword>
<keyword evidence="6" id="KW-0325">Glycoprotein</keyword>
<evidence type="ECO:0000256" key="5">
    <source>
        <dbReference type="ARBA" id="ARBA00023157"/>
    </source>
</evidence>
<accession>A0A0M3K976</accession>
<feature type="active site" evidence="7">
    <location>
        <position position="77"/>
    </location>
</feature>
<evidence type="ECO:0000256" key="3">
    <source>
        <dbReference type="ARBA" id="ARBA00022750"/>
    </source>
</evidence>
<evidence type="ECO:0000313" key="11">
    <source>
        <dbReference type="WBParaSite" id="ASIM_0001751801-mRNA-1"/>
    </source>
</evidence>
<evidence type="ECO:0000256" key="6">
    <source>
        <dbReference type="ARBA" id="ARBA00023180"/>
    </source>
</evidence>
<keyword evidence="5 8" id="KW-1015">Disulfide bond</keyword>
<dbReference type="GO" id="GO:0006508">
    <property type="term" value="P:proteolysis"/>
    <property type="evidence" value="ECO:0007669"/>
    <property type="project" value="UniProtKB-KW"/>
</dbReference>
<proteinExistence type="inferred from homology"/>